<keyword evidence="2" id="KW-1185">Reference proteome</keyword>
<organism evidence="1 2">
    <name type="scientific">Pristionchus fissidentatus</name>
    <dbReference type="NCBI Taxonomy" id="1538716"/>
    <lineage>
        <taxon>Eukaryota</taxon>
        <taxon>Metazoa</taxon>
        <taxon>Ecdysozoa</taxon>
        <taxon>Nematoda</taxon>
        <taxon>Chromadorea</taxon>
        <taxon>Rhabditida</taxon>
        <taxon>Rhabditina</taxon>
        <taxon>Diplogasteromorpha</taxon>
        <taxon>Diplogasteroidea</taxon>
        <taxon>Neodiplogasteridae</taxon>
        <taxon>Pristionchus</taxon>
    </lineage>
</organism>
<feature type="non-terminal residue" evidence="1">
    <location>
        <position position="81"/>
    </location>
</feature>
<protein>
    <submittedName>
        <fullName evidence="1">Uncharacterized protein</fullName>
    </submittedName>
</protein>
<name>A0AAV5WRZ2_9BILA</name>
<dbReference type="AlphaFoldDB" id="A0AAV5WRZ2"/>
<dbReference type="EMBL" id="BTSY01000006">
    <property type="protein sequence ID" value="GMT34939.1"/>
    <property type="molecule type" value="Genomic_DNA"/>
</dbReference>
<accession>A0AAV5WRZ2</accession>
<gene>
    <name evidence="1" type="ORF">PFISCL1PPCAC_26236</name>
</gene>
<comment type="caution">
    <text evidence="1">The sequence shown here is derived from an EMBL/GenBank/DDBJ whole genome shotgun (WGS) entry which is preliminary data.</text>
</comment>
<dbReference type="Proteomes" id="UP001432322">
    <property type="component" value="Unassembled WGS sequence"/>
</dbReference>
<evidence type="ECO:0000313" key="1">
    <source>
        <dbReference type="EMBL" id="GMT34939.1"/>
    </source>
</evidence>
<proteinExistence type="predicted"/>
<feature type="non-terminal residue" evidence="1">
    <location>
        <position position="1"/>
    </location>
</feature>
<reference evidence="1" key="1">
    <citation type="submission" date="2023-10" db="EMBL/GenBank/DDBJ databases">
        <title>Genome assembly of Pristionchus species.</title>
        <authorList>
            <person name="Yoshida K."/>
            <person name="Sommer R.J."/>
        </authorList>
    </citation>
    <scope>NUCLEOTIDE SEQUENCE</scope>
    <source>
        <strain evidence="1">RS5133</strain>
    </source>
</reference>
<sequence>EKRREAGRRLSRRGEIAWSALEWSRQLRTQGVDCRLSPLFQSLSLMKKRTKTNPRPSVMDRIPSHCIVSMVVSSCPQSSSD</sequence>
<evidence type="ECO:0000313" key="2">
    <source>
        <dbReference type="Proteomes" id="UP001432322"/>
    </source>
</evidence>